<evidence type="ECO:0000256" key="8">
    <source>
        <dbReference type="SAM" id="SignalP"/>
    </source>
</evidence>
<dbReference type="RefSeq" id="WP_095960399.1">
    <property type="nucleotide sequence ID" value="NZ_CP022203.1"/>
</dbReference>
<accession>A0A250K1X4</accession>
<dbReference type="GO" id="GO:0004222">
    <property type="term" value="F:metalloendopeptidase activity"/>
    <property type="evidence" value="ECO:0007669"/>
    <property type="project" value="InterPro"/>
</dbReference>
<proteinExistence type="inferred from homology"/>
<dbReference type="PROSITE" id="PS51257">
    <property type="entry name" value="PROKAR_LIPOPROTEIN"/>
    <property type="match status" value="1"/>
</dbReference>
<dbReference type="InterPro" id="IPR001915">
    <property type="entry name" value="Peptidase_M48"/>
</dbReference>
<dbReference type="GO" id="GO:0051603">
    <property type="term" value="P:proteolysis involved in protein catabolic process"/>
    <property type="evidence" value="ECO:0007669"/>
    <property type="project" value="TreeGrafter"/>
</dbReference>
<feature type="region of interest" description="Disordered" evidence="7">
    <location>
        <begin position="253"/>
        <end position="274"/>
    </location>
</feature>
<keyword evidence="1 6" id="KW-0645">Protease</keyword>
<dbReference type="CDD" id="cd07333">
    <property type="entry name" value="M48C_bepA_like"/>
    <property type="match status" value="1"/>
</dbReference>
<feature type="chain" id="PRO_5012400053" evidence="8">
    <location>
        <begin position="20"/>
        <end position="274"/>
    </location>
</feature>
<comment type="similarity">
    <text evidence="6">Belongs to the peptidase M48 family.</text>
</comment>
<protein>
    <submittedName>
        <fullName evidence="10">Peptidase M48</fullName>
    </submittedName>
</protein>
<evidence type="ECO:0000313" key="11">
    <source>
        <dbReference type="Proteomes" id="UP000217343"/>
    </source>
</evidence>
<keyword evidence="8" id="KW-0732">Signal</keyword>
<dbReference type="Pfam" id="PF01435">
    <property type="entry name" value="Peptidase_M48"/>
    <property type="match status" value="1"/>
</dbReference>
<evidence type="ECO:0000259" key="9">
    <source>
        <dbReference type="Pfam" id="PF01435"/>
    </source>
</evidence>
<evidence type="ECO:0000256" key="3">
    <source>
        <dbReference type="ARBA" id="ARBA00022801"/>
    </source>
</evidence>
<gene>
    <name evidence="10" type="ORF">MYMAC_005720</name>
</gene>
<feature type="domain" description="Peptidase M48" evidence="9">
    <location>
        <begin position="82"/>
        <end position="248"/>
    </location>
</feature>
<feature type="signal peptide" evidence="8">
    <location>
        <begin position="1"/>
        <end position="19"/>
    </location>
</feature>
<dbReference type="AlphaFoldDB" id="A0A250K1X4"/>
<dbReference type="GO" id="GO:0016020">
    <property type="term" value="C:membrane"/>
    <property type="evidence" value="ECO:0007669"/>
    <property type="project" value="TreeGrafter"/>
</dbReference>
<dbReference type="GO" id="GO:0046872">
    <property type="term" value="F:metal ion binding"/>
    <property type="evidence" value="ECO:0007669"/>
    <property type="project" value="UniProtKB-KW"/>
</dbReference>
<reference evidence="10 11" key="1">
    <citation type="submission" date="2017-06" db="EMBL/GenBank/DDBJ databases">
        <title>Sequencing and comparative analysis of myxobacterial genomes.</title>
        <authorList>
            <person name="Rupp O."/>
            <person name="Goesmann A."/>
            <person name="Sogaard-Andersen L."/>
        </authorList>
    </citation>
    <scope>NUCLEOTIDE SEQUENCE [LARGE SCALE GENOMIC DNA]</scope>
    <source>
        <strain evidence="10 11">DSM 14697</strain>
    </source>
</reference>
<dbReference type="InterPro" id="IPR051156">
    <property type="entry name" value="Mito/Outer_Membr_Metalloprot"/>
</dbReference>
<dbReference type="Proteomes" id="UP000217343">
    <property type="component" value="Chromosome"/>
</dbReference>
<evidence type="ECO:0000256" key="6">
    <source>
        <dbReference type="RuleBase" id="RU003983"/>
    </source>
</evidence>
<keyword evidence="2" id="KW-0479">Metal-binding</keyword>
<keyword evidence="11" id="KW-1185">Reference proteome</keyword>
<evidence type="ECO:0000256" key="7">
    <source>
        <dbReference type="SAM" id="MobiDB-lite"/>
    </source>
</evidence>
<dbReference type="PANTHER" id="PTHR22726">
    <property type="entry name" value="METALLOENDOPEPTIDASE OMA1"/>
    <property type="match status" value="1"/>
</dbReference>
<evidence type="ECO:0000256" key="1">
    <source>
        <dbReference type="ARBA" id="ARBA00022670"/>
    </source>
</evidence>
<comment type="cofactor">
    <cofactor evidence="6">
        <name>Zn(2+)</name>
        <dbReference type="ChEBI" id="CHEBI:29105"/>
    </cofactor>
    <text evidence="6">Binds 1 zinc ion per subunit.</text>
</comment>
<dbReference type="Gene3D" id="3.30.2010.10">
    <property type="entry name" value="Metalloproteases ('zincins'), catalytic domain"/>
    <property type="match status" value="1"/>
</dbReference>
<organism evidence="10 11">
    <name type="scientific">Corallococcus macrosporus DSM 14697</name>
    <dbReference type="NCBI Taxonomy" id="1189310"/>
    <lineage>
        <taxon>Bacteria</taxon>
        <taxon>Pseudomonadati</taxon>
        <taxon>Myxococcota</taxon>
        <taxon>Myxococcia</taxon>
        <taxon>Myxococcales</taxon>
        <taxon>Cystobacterineae</taxon>
        <taxon>Myxococcaceae</taxon>
        <taxon>Corallococcus</taxon>
    </lineage>
</organism>
<evidence type="ECO:0000256" key="4">
    <source>
        <dbReference type="ARBA" id="ARBA00022833"/>
    </source>
</evidence>
<name>A0A250K1X4_9BACT</name>
<evidence type="ECO:0000313" key="10">
    <source>
        <dbReference type="EMBL" id="ATB50065.1"/>
    </source>
</evidence>
<dbReference type="EMBL" id="CP022203">
    <property type="protein sequence ID" value="ATB50065.1"/>
    <property type="molecule type" value="Genomic_DNA"/>
</dbReference>
<dbReference type="KEGG" id="mmas:MYMAC_005720"/>
<evidence type="ECO:0000256" key="5">
    <source>
        <dbReference type="ARBA" id="ARBA00023049"/>
    </source>
</evidence>
<keyword evidence="5 6" id="KW-0482">Metalloprotease</keyword>
<dbReference type="PANTHER" id="PTHR22726:SF1">
    <property type="entry name" value="METALLOENDOPEPTIDASE OMA1, MITOCHONDRIAL"/>
    <property type="match status" value="1"/>
</dbReference>
<evidence type="ECO:0000256" key="2">
    <source>
        <dbReference type="ARBA" id="ARBA00022723"/>
    </source>
</evidence>
<sequence>MQRILVAVLGLTLTTGLSAGCTQQRISAEKAVARAFISDEEEEKLGKQVKAELETKEKIKYVEDPAVVDYVRGISASILKQASKDRPGVKWKIHVIDDPKTVNAFATPGGYLYVYTGLILAADTEAELAGVMAHEAGHVVGRHSARAMVNQMGLQTITQAALGKNPGTVAQIAAQLVSGGTMLAHGRGEEIEADEYGARYASGAGYDPRGLVTFFEKLQKEQGDTPAMMKWLSTHPTNRDRIANIQKIISEKKLRGSNNGPGGLPPIKQSLGGK</sequence>
<keyword evidence="4 6" id="KW-0862">Zinc</keyword>
<keyword evidence="3 6" id="KW-0378">Hydrolase</keyword>
<dbReference type="OrthoDB" id="9810445at2"/>